<dbReference type="Proteomes" id="UP000663940">
    <property type="component" value="Chromosome"/>
</dbReference>
<reference evidence="1 3" key="1">
    <citation type="submission" date="2019-08" db="EMBL/GenBank/DDBJ databases">
        <title>Comparative genome analysis confer to the adaptation heavy metal polluted environment.</title>
        <authorList>
            <person name="Li Y."/>
        </authorList>
    </citation>
    <scope>NUCLEOTIDE SEQUENCE [LARGE SCALE GENOMIC DNA]</scope>
    <source>
        <strain evidence="1 3">P2</strain>
    </source>
</reference>
<dbReference type="EMBL" id="CP043451">
    <property type="protein sequence ID" value="QEM07189.1"/>
    <property type="molecule type" value="Genomic_DNA"/>
</dbReference>
<keyword evidence="4" id="KW-1185">Reference proteome</keyword>
<gene>
    <name evidence="1" type="ORF">DIU31_028190</name>
    <name evidence="2" type="ORF">J3L21_32820</name>
</gene>
<dbReference type="EMBL" id="CP071880">
    <property type="protein sequence ID" value="QTE50260.1"/>
    <property type="molecule type" value="Genomic_DNA"/>
</dbReference>
<name>A0AAE6ML50_9SPHI</name>
<evidence type="ECO:0000313" key="4">
    <source>
        <dbReference type="Proteomes" id="UP000663940"/>
    </source>
</evidence>
<dbReference type="AlphaFoldDB" id="A0AAE6ML50"/>
<sequence length="125" mass="14641">MKTLNNFTNVDKAKLVHGLFIHEIPGFLAFTRELSEYMRTHPDEVRKVWKNQLFGVDFWFELAEESDRKIKRYGKQLEKSSSVFADQLFDGYGALYLNHCLVTYTEKGKHGDPKFKTAVDLFFNP</sequence>
<dbReference type="Proteomes" id="UP000250557">
    <property type="component" value="Chromosome"/>
</dbReference>
<accession>A0AAE6ML50</accession>
<evidence type="ECO:0000313" key="1">
    <source>
        <dbReference type="EMBL" id="QEM07189.1"/>
    </source>
</evidence>
<evidence type="ECO:0000313" key="2">
    <source>
        <dbReference type="EMBL" id="QTE50260.1"/>
    </source>
</evidence>
<dbReference type="RefSeq" id="WP_112652562.1">
    <property type="nucleotide sequence ID" value="NZ_CP043451.1"/>
</dbReference>
<evidence type="ECO:0000313" key="3">
    <source>
        <dbReference type="Proteomes" id="UP000250557"/>
    </source>
</evidence>
<reference evidence="2 4" key="2">
    <citation type="submission" date="2021-03" db="EMBL/GenBank/DDBJ databases">
        <title>Mucilaginibacter strains isolated from gold and copper mining confer multi heavy-metal resistance.</title>
        <authorList>
            <person name="Li Y."/>
        </authorList>
    </citation>
    <scope>NUCLEOTIDE SEQUENCE [LARGE SCALE GENOMIC DNA]</scope>
    <source>
        <strain evidence="2 4">P2-4</strain>
    </source>
</reference>
<protein>
    <submittedName>
        <fullName evidence="1">Uncharacterized protein</fullName>
    </submittedName>
</protein>
<proteinExistence type="predicted"/>
<organism evidence="1 3">
    <name type="scientific">Mucilaginibacter rubeus</name>
    <dbReference type="NCBI Taxonomy" id="2027860"/>
    <lineage>
        <taxon>Bacteria</taxon>
        <taxon>Pseudomonadati</taxon>
        <taxon>Bacteroidota</taxon>
        <taxon>Sphingobacteriia</taxon>
        <taxon>Sphingobacteriales</taxon>
        <taxon>Sphingobacteriaceae</taxon>
        <taxon>Mucilaginibacter</taxon>
    </lineage>
</organism>